<dbReference type="InterPro" id="IPR002545">
    <property type="entry name" value="CheW-lke_dom"/>
</dbReference>
<dbReference type="SUPFAM" id="SSF50341">
    <property type="entry name" value="CheW-like"/>
    <property type="match status" value="1"/>
</dbReference>
<feature type="domain" description="CheW-like" evidence="1">
    <location>
        <begin position="1"/>
        <end position="138"/>
    </location>
</feature>
<reference evidence="2 3" key="1">
    <citation type="submission" date="2018-12" db="EMBL/GenBank/DDBJ databases">
        <title>Lysinibacillus antri sp. nov., isolated from a cave soil.</title>
        <authorList>
            <person name="Narsing Rao M.P."/>
            <person name="Zhang H."/>
            <person name="Dong Z.-Y."/>
            <person name="Niu X.-K."/>
            <person name="Zhang K."/>
            <person name="Fang B.-Z."/>
            <person name="Kang Y.-Q."/>
            <person name="Xiao M."/>
            <person name="Li W.-J."/>
        </authorList>
    </citation>
    <scope>NUCLEOTIDE SEQUENCE [LARGE SCALE GENOMIC DNA]</scope>
    <source>
        <strain evidence="2 3">SYSU K30002</strain>
    </source>
</reference>
<evidence type="ECO:0000313" key="3">
    <source>
        <dbReference type="Proteomes" id="UP000287910"/>
    </source>
</evidence>
<dbReference type="PROSITE" id="PS50851">
    <property type="entry name" value="CHEW"/>
    <property type="match status" value="1"/>
</dbReference>
<keyword evidence="3" id="KW-1185">Reference proteome</keyword>
<accession>A0A432L7M2</accession>
<dbReference type="GO" id="GO:0007165">
    <property type="term" value="P:signal transduction"/>
    <property type="evidence" value="ECO:0007669"/>
    <property type="project" value="InterPro"/>
</dbReference>
<dbReference type="Proteomes" id="UP000287910">
    <property type="component" value="Unassembled WGS sequence"/>
</dbReference>
<dbReference type="Gene3D" id="2.30.30.40">
    <property type="entry name" value="SH3 Domains"/>
    <property type="match status" value="1"/>
</dbReference>
<dbReference type="AlphaFoldDB" id="A0A432L7M2"/>
<dbReference type="InterPro" id="IPR036061">
    <property type="entry name" value="CheW-like_dom_sf"/>
</dbReference>
<dbReference type="GO" id="GO:0006935">
    <property type="term" value="P:chemotaxis"/>
    <property type="evidence" value="ECO:0007669"/>
    <property type="project" value="InterPro"/>
</dbReference>
<dbReference type="Gene3D" id="2.40.50.180">
    <property type="entry name" value="CheA-289, Domain 4"/>
    <property type="match status" value="1"/>
</dbReference>
<proteinExistence type="predicted"/>
<sequence length="140" mass="15826">MQFVVFSLNNQLYSLSVKEVVEILRVPKITNVPGIPHLIKGVINLRGSIITIINLHERFQLPQPESDKKNRVFIVQGDNENIGFIVDEVKMVTKFDVEETEPPFGIKIDKDLFVGFAKLDGEVIGILNIEKVLYNEHLAG</sequence>
<gene>
    <name evidence="2" type="ORF">EK386_17650</name>
</gene>
<dbReference type="PANTHER" id="PTHR22617:SF23">
    <property type="entry name" value="CHEMOTAXIS PROTEIN CHEW"/>
    <property type="match status" value="1"/>
</dbReference>
<name>A0A432L7M2_9BACI</name>
<dbReference type="GO" id="GO:0005829">
    <property type="term" value="C:cytosol"/>
    <property type="evidence" value="ECO:0007669"/>
    <property type="project" value="TreeGrafter"/>
</dbReference>
<dbReference type="Pfam" id="PF01584">
    <property type="entry name" value="CheW"/>
    <property type="match status" value="1"/>
</dbReference>
<evidence type="ECO:0000259" key="1">
    <source>
        <dbReference type="PROSITE" id="PS50851"/>
    </source>
</evidence>
<evidence type="ECO:0000313" key="2">
    <source>
        <dbReference type="EMBL" id="RUL47911.1"/>
    </source>
</evidence>
<dbReference type="PANTHER" id="PTHR22617">
    <property type="entry name" value="CHEMOTAXIS SENSOR HISTIDINE KINASE-RELATED"/>
    <property type="match status" value="1"/>
</dbReference>
<protein>
    <submittedName>
        <fullName evidence="2">Purine-binding chemotaxis protein CheW</fullName>
    </submittedName>
</protein>
<dbReference type="EMBL" id="RYYR01000035">
    <property type="protein sequence ID" value="RUL47911.1"/>
    <property type="molecule type" value="Genomic_DNA"/>
</dbReference>
<dbReference type="SMART" id="SM00260">
    <property type="entry name" value="CheW"/>
    <property type="match status" value="1"/>
</dbReference>
<comment type="caution">
    <text evidence="2">The sequence shown here is derived from an EMBL/GenBank/DDBJ whole genome shotgun (WGS) entry which is preliminary data.</text>
</comment>
<organism evidence="2 3">
    <name type="scientific">Lysinibacillus antri</name>
    <dbReference type="NCBI Taxonomy" id="2498145"/>
    <lineage>
        <taxon>Bacteria</taxon>
        <taxon>Bacillati</taxon>
        <taxon>Bacillota</taxon>
        <taxon>Bacilli</taxon>
        <taxon>Bacillales</taxon>
        <taxon>Bacillaceae</taxon>
        <taxon>Lysinibacillus</taxon>
    </lineage>
</organism>
<dbReference type="InterPro" id="IPR039315">
    <property type="entry name" value="CheW"/>
</dbReference>